<gene>
    <name evidence="3" type="ORF">MGWOODY_Mmi272</name>
</gene>
<dbReference type="GO" id="GO:0003677">
    <property type="term" value="F:DNA binding"/>
    <property type="evidence" value="ECO:0007669"/>
    <property type="project" value="InterPro"/>
</dbReference>
<dbReference type="GO" id="GO:0003899">
    <property type="term" value="F:DNA-directed RNA polymerase activity"/>
    <property type="evidence" value="ECO:0007669"/>
    <property type="project" value="InterPro"/>
</dbReference>
<dbReference type="InterPro" id="IPR036161">
    <property type="entry name" value="RPB6/omega-like_sf"/>
</dbReference>
<evidence type="ECO:0000256" key="2">
    <source>
        <dbReference type="ARBA" id="ARBA00023163"/>
    </source>
</evidence>
<evidence type="ECO:0008006" key="4">
    <source>
        <dbReference type="Google" id="ProtNLM"/>
    </source>
</evidence>
<keyword evidence="2" id="KW-0804">Transcription</keyword>
<dbReference type="InterPro" id="IPR006110">
    <property type="entry name" value="Pol_omega/Rpo6/RPB6"/>
</dbReference>
<name>A0A160VFB6_9ZZZZ</name>
<proteinExistence type="predicted"/>
<accession>A0A160VFB6</accession>
<dbReference type="Pfam" id="PF01192">
    <property type="entry name" value="RNA_pol_Rpb6"/>
    <property type="match status" value="1"/>
</dbReference>
<organism evidence="3">
    <name type="scientific">hydrothermal vent metagenome</name>
    <dbReference type="NCBI Taxonomy" id="652676"/>
    <lineage>
        <taxon>unclassified sequences</taxon>
        <taxon>metagenomes</taxon>
        <taxon>ecological metagenomes</taxon>
    </lineage>
</organism>
<dbReference type="GO" id="GO:0000428">
    <property type="term" value="C:DNA-directed RNA polymerase complex"/>
    <property type="evidence" value="ECO:0007669"/>
    <property type="project" value="UniProtKB-KW"/>
</dbReference>
<evidence type="ECO:0000313" key="3">
    <source>
        <dbReference type="EMBL" id="CUV09320.1"/>
    </source>
</evidence>
<dbReference type="Gene3D" id="3.90.940.10">
    <property type="match status" value="1"/>
</dbReference>
<dbReference type="SMART" id="SM01409">
    <property type="entry name" value="RNA_pol_Rpb6"/>
    <property type="match status" value="1"/>
</dbReference>
<sequence>MAVKPVSLRKMEEKAKNIYEAVVVMSKRARQINQERFEEQVIEESEELEMDVLDELPDIKPEDYEEKEKVTTKALNEFLEGEVNWRVLEDTEED</sequence>
<dbReference type="GO" id="GO:0006351">
    <property type="term" value="P:DNA-templated transcription"/>
    <property type="evidence" value="ECO:0007669"/>
    <property type="project" value="InterPro"/>
</dbReference>
<dbReference type="SUPFAM" id="SSF63562">
    <property type="entry name" value="RPB6/omega subunit-like"/>
    <property type="match status" value="1"/>
</dbReference>
<dbReference type="AlphaFoldDB" id="A0A160VFB6"/>
<dbReference type="EMBL" id="FAXC01000217">
    <property type="protein sequence ID" value="CUV09320.1"/>
    <property type="molecule type" value="Genomic_DNA"/>
</dbReference>
<protein>
    <recommendedName>
        <fullName evidence="4">DNA-directed RNA polymerase</fullName>
    </recommendedName>
</protein>
<evidence type="ECO:0000256" key="1">
    <source>
        <dbReference type="ARBA" id="ARBA00022478"/>
    </source>
</evidence>
<keyword evidence="1" id="KW-0240">DNA-directed RNA polymerase</keyword>
<reference evidence="3" key="1">
    <citation type="submission" date="2015-10" db="EMBL/GenBank/DDBJ databases">
        <authorList>
            <person name="Gilbert D.G."/>
        </authorList>
    </citation>
    <scope>NUCLEOTIDE SEQUENCE</scope>
</reference>